<dbReference type="Gene3D" id="3.40.50.2300">
    <property type="match status" value="3"/>
</dbReference>
<feature type="chain" id="PRO_5046319761" evidence="5">
    <location>
        <begin position="23"/>
        <end position="437"/>
    </location>
</feature>
<comment type="similarity">
    <text evidence="1">Belongs to the leucine-binding protein family.</text>
</comment>
<dbReference type="Pfam" id="PF13458">
    <property type="entry name" value="Peripla_BP_6"/>
    <property type="match status" value="1"/>
</dbReference>
<keyword evidence="8" id="KW-1185">Reference proteome</keyword>
<dbReference type="PANTHER" id="PTHR30483:SF6">
    <property type="entry name" value="PERIPLASMIC BINDING PROTEIN OF ABC TRANSPORTER FOR NATURAL AMINO ACIDS"/>
    <property type="match status" value="1"/>
</dbReference>
<evidence type="ECO:0000256" key="1">
    <source>
        <dbReference type="ARBA" id="ARBA00010062"/>
    </source>
</evidence>
<keyword evidence="3" id="KW-0813">Transport</keyword>
<reference evidence="8" key="1">
    <citation type="journal article" date="2019" name="Int. J. Syst. Evol. Microbiol.">
        <title>The Global Catalogue of Microorganisms (GCM) 10K type strain sequencing project: providing services to taxonomists for standard genome sequencing and annotation.</title>
        <authorList>
            <consortium name="The Broad Institute Genomics Platform"/>
            <consortium name="The Broad Institute Genome Sequencing Center for Infectious Disease"/>
            <person name="Wu L."/>
            <person name="Ma J."/>
        </authorList>
    </citation>
    <scope>NUCLEOTIDE SEQUENCE [LARGE SCALE GENOMIC DNA]</scope>
    <source>
        <strain evidence="8">KCTC 52487</strain>
    </source>
</reference>
<feature type="region of interest" description="Disordered" evidence="4">
    <location>
        <begin position="23"/>
        <end position="64"/>
    </location>
</feature>
<keyword evidence="3" id="KW-0029">Amino-acid transport</keyword>
<dbReference type="PROSITE" id="PS51257">
    <property type="entry name" value="PROKAR_LIPOPROTEIN"/>
    <property type="match status" value="1"/>
</dbReference>
<dbReference type="PANTHER" id="PTHR30483">
    <property type="entry name" value="LEUCINE-SPECIFIC-BINDING PROTEIN"/>
    <property type="match status" value="1"/>
</dbReference>
<evidence type="ECO:0000313" key="7">
    <source>
        <dbReference type="EMBL" id="MFC2925978.1"/>
    </source>
</evidence>
<accession>A0ABV6ZXB2</accession>
<name>A0ABV6ZXB2_9PROT</name>
<evidence type="ECO:0000256" key="2">
    <source>
        <dbReference type="ARBA" id="ARBA00022729"/>
    </source>
</evidence>
<feature type="signal peptide" evidence="5">
    <location>
        <begin position="1"/>
        <end position="22"/>
    </location>
</feature>
<protein>
    <submittedName>
        <fullName evidence="7">Penicillin-binding protein activator</fullName>
    </submittedName>
</protein>
<proteinExistence type="inferred from homology"/>
<dbReference type="Proteomes" id="UP001595379">
    <property type="component" value="Unassembled WGS sequence"/>
</dbReference>
<dbReference type="InterPro" id="IPR028082">
    <property type="entry name" value="Peripla_BP_I"/>
</dbReference>
<keyword evidence="2 5" id="KW-0732">Signal</keyword>
<dbReference type="CDD" id="cd06339">
    <property type="entry name" value="PBP1_YraM_LppC_lipoprotein-like"/>
    <property type="match status" value="1"/>
</dbReference>
<dbReference type="InterPro" id="IPR051010">
    <property type="entry name" value="BCAA_transport"/>
</dbReference>
<evidence type="ECO:0000259" key="6">
    <source>
        <dbReference type="Pfam" id="PF13458"/>
    </source>
</evidence>
<evidence type="ECO:0000256" key="3">
    <source>
        <dbReference type="ARBA" id="ARBA00022970"/>
    </source>
</evidence>
<evidence type="ECO:0000256" key="4">
    <source>
        <dbReference type="SAM" id="MobiDB-lite"/>
    </source>
</evidence>
<dbReference type="InterPro" id="IPR028081">
    <property type="entry name" value="Leu-bd"/>
</dbReference>
<comment type="caution">
    <text evidence="7">The sequence shown here is derived from an EMBL/GenBank/DDBJ whole genome shotgun (WGS) entry which is preliminary data.</text>
</comment>
<sequence>MSRLLPRPLVVAVLTGLVAACASTPAPPPSPPPSYTPPPVEEPVRQPEPQPETPPAAQRDTGLTPAHLEDRDLVRAAILLPFSSDNEGARTEALRLLNAAQLALFQGGDTNVVLIPKDTGGTPSGARSAARAAITDGADIILGPLFGSAAIAAGEVAREYDIPVIAFSTDGEAAGNGVYLLSFPPDIEVARLVEYVSRQGASRFAYLGPSGRYGEAVSTALRDAAHLNASEVVGEEYYSGGVEAMTSAAGRLARMGRTSLGAMEAIERQARGGWEPSPTAPFQAVILPEGGIRLRTLAPLLPYHDVDPLVVKFLGTGLWNDPETVREPALRGGWFAGPDPEARARFNTAYADAWGEEPSRIASHAYDAVLLTVFLARSEDGITREGIETPDGFYGADGLFRFNAAGRIQRGLAIFEVRPSGIETIDPAPRSFELTGF</sequence>
<gene>
    <name evidence="7" type="ORF">ACFOOR_07660</name>
</gene>
<evidence type="ECO:0000256" key="5">
    <source>
        <dbReference type="SAM" id="SignalP"/>
    </source>
</evidence>
<organism evidence="7 8">
    <name type="scientific">Hyphobacterium vulgare</name>
    <dbReference type="NCBI Taxonomy" id="1736751"/>
    <lineage>
        <taxon>Bacteria</taxon>
        <taxon>Pseudomonadati</taxon>
        <taxon>Pseudomonadota</taxon>
        <taxon>Alphaproteobacteria</taxon>
        <taxon>Maricaulales</taxon>
        <taxon>Maricaulaceae</taxon>
        <taxon>Hyphobacterium</taxon>
    </lineage>
</organism>
<feature type="domain" description="Leucine-binding protein" evidence="6">
    <location>
        <begin position="93"/>
        <end position="252"/>
    </location>
</feature>
<dbReference type="RefSeq" id="WP_343164837.1">
    <property type="nucleotide sequence ID" value="NZ_JBHRSV010000012.1"/>
</dbReference>
<evidence type="ECO:0000313" key="8">
    <source>
        <dbReference type="Proteomes" id="UP001595379"/>
    </source>
</evidence>
<feature type="compositionally biased region" description="Pro residues" evidence="4">
    <location>
        <begin position="25"/>
        <end position="54"/>
    </location>
</feature>
<dbReference type="EMBL" id="JBHRSV010000012">
    <property type="protein sequence ID" value="MFC2925978.1"/>
    <property type="molecule type" value="Genomic_DNA"/>
</dbReference>
<dbReference type="SUPFAM" id="SSF53822">
    <property type="entry name" value="Periplasmic binding protein-like I"/>
    <property type="match status" value="1"/>
</dbReference>